<reference evidence="3" key="1">
    <citation type="submission" date="2022-11" db="UniProtKB">
        <authorList>
            <consortium name="WormBaseParasite"/>
        </authorList>
    </citation>
    <scope>IDENTIFICATION</scope>
</reference>
<sequence length="125" mass="13141">MKVGVFALILLFVVVADAKIRVFRSRRALTTVHNTYGTIHTPGVPGVTHYNNLHGSTVVGPRVNTFGHNNLHTAGLGRVNHVNTHHNSAVGPHGAIINRHSNIGGAGIGGTHGAITGHHINTLHG</sequence>
<dbReference type="Proteomes" id="UP000887578">
    <property type="component" value="Unplaced"/>
</dbReference>
<accession>A0A914P786</accession>
<feature type="chain" id="PRO_5036903451" evidence="1">
    <location>
        <begin position="19"/>
        <end position="125"/>
    </location>
</feature>
<name>A0A914P786_9BILA</name>
<protein>
    <submittedName>
        <fullName evidence="3">Uncharacterized protein</fullName>
    </submittedName>
</protein>
<proteinExistence type="predicted"/>
<dbReference type="WBParaSite" id="PDA_v2.g10559.t1">
    <property type="protein sequence ID" value="PDA_v2.g10559.t1"/>
    <property type="gene ID" value="PDA_v2.g10559"/>
</dbReference>
<keyword evidence="1" id="KW-0732">Signal</keyword>
<organism evidence="2 3">
    <name type="scientific">Panagrolaimus davidi</name>
    <dbReference type="NCBI Taxonomy" id="227884"/>
    <lineage>
        <taxon>Eukaryota</taxon>
        <taxon>Metazoa</taxon>
        <taxon>Ecdysozoa</taxon>
        <taxon>Nematoda</taxon>
        <taxon>Chromadorea</taxon>
        <taxon>Rhabditida</taxon>
        <taxon>Tylenchina</taxon>
        <taxon>Panagrolaimomorpha</taxon>
        <taxon>Panagrolaimoidea</taxon>
        <taxon>Panagrolaimidae</taxon>
        <taxon>Panagrolaimus</taxon>
    </lineage>
</organism>
<evidence type="ECO:0000256" key="1">
    <source>
        <dbReference type="SAM" id="SignalP"/>
    </source>
</evidence>
<keyword evidence="2" id="KW-1185">Reference proteome</keyword>
<evidence type="ECO:0000313" key="2">
    <source>
        <dbReference type="Proteomes" id="UP000887578"/>
    </source>
</evidence>
<dbReference type="AlphaFoldDB" id="A0A914P786"/>
<feature type="signal peptide" evidence="1">
    <location>
        <begin position="1"/>
        <end position="18"/>
    </location>
</feature>
<evidence type="ECO:0000313" key="3">
    <source>
        <dbReference type="WBParaSite" id="PDA_v2.g10559.t1"/>
    </source>
</evidence>